<keyword evidence="1" id="KW-0812">Transmembrane</keyword>
<sequence>MSAKIQNKSEIKFSHPSQDTLVVHFAGDWLLETASPSTELFENEIKSVKTLRTVNYDTKNLTNWDSSLLLFLSKASDICVQRNIHIGMEGIPQGVRKLLDLASPKRQRKGITGKAGKKSFLVRVADTTLDFIRTSKEMSAFIGEAALAFGKLLCGKANFRRSDFMNVIQDSGAQALPIVTLISALVGLIFAFVGALQLKLFGAQIYVADIVGIAMVRVMGAIMTGIIMAGRTGASFAAQIGTMQVNEEVDALKTLGISPMEFLVLPRMLALALMMPLLCLYADLMGIIGGMVVGVFMLDLNFMEYFNQTKSAIALTHLWVGLFHSAVFGVLIALAGCLKGMQCGRSASAVGTATTSAVVTSIVSIIISTAIITIVCEVLGI</sequence>
<proteinExistence type="inferred from homology"/>
<feature type="transmembrane region" description="Helical" evidence="1">
    <location>
        <begin position="175"/>
        <end position="198"/>
    </location>
</feature>
<dbReference type="Proteomes" id="UP000034954">
    <property type="component" value="Unassembled WGS sequence"/>
</dbReference>
<dbReference type="NCBIfam" id="TIGR00056">
    <property type="entry name" value="MlaE family lipid ABC transporter permease subunit"/>
    <property type="match status" value="1"/>
</dbReference>
<comment type="caution">
    <text evidence="2">The sequence shown here is derived from an EMBL/GenBank/DDBJ whole genome shotgun (WGS) entry which is preliminary data.</text>
</comment>
<protein>
    <recommendedName>
        <fullName evidence="4">ABC transporter permease component</fullName>
    </recommendedName>
</protein>
<dbReference type="InterPro" id="IPR036513">
    <property type="entry name" value="STAS_dom_sf"/>
</dbReference>
<dbReference type="InterPro" id="IPR003453">
    <property type="entry name" value="ABC_MlaE_roteobac"/>
</dbReference>
<dbReference type="PANTHER" id="PTHR30188:SF3">
    <property type="entry name" value="ABC TRANSPORTER PERMEASE"/>
    <property type="match status" value="1"/>
</dbReference>
<feature type="transmembrane region" description="Helical" evidence="1">
    <location>
        <begin position="318"/>
        <end position="338"/>
    </location>
</feature>
<accession>A0A0M2UQ86</accession>
<evidence type="ECO:0000313" key="3">
    <source>
        <dbReference type="Proteomes" id="UP000034954"/>
    </source>
</evidence>
<dbReference type="AlphaFoldDB" id="A0A0M2UQ86"/>
<feature type="transmembrane region" description="Helical" evidence="1">
    <location>
        <begin position="350"/>
        <end position="375"/>
    </location>
</feature>
<dbReference type="EMBL" id="LAQJ01000284">
    <property type="protein sequence ID" value="KKO18248.1"/>
    <property type="molecule type" value="Genomic_DNA"/>
</dbReference>
<dbReference type="Pfam" id="PF02405">
    <property type="entry name" value="MlaE"/>
    <property type="match status" value="1"/>
</dbReference>
<comment type="similarity">
    <text evidence="1">Belongs to the MlaE permease family.</text>
</comment>
<evidence type="ECO:0000313" key="2">
    <source>
        <dbReference type="EMBL" id="KKO18248.1"/>
    </source>
</evidence>
<evidence type="ECO:0000256" key="1">
    <source>
        <dbReference type="RuleBase" id="RU362044"/>
    </source>
</evidence>
<keyword evidence="1" id="KW-0472">Membrane</keyword>
<gene>
    <name evidence="2" type="ORF">BROFUL_03058</name>
</gene>
<dbReference type="SUPFAM" id="SSF52091">
    <property type="entry name" value="SpoIIaa-like"/>
    <property type="match status" value="1"/>
</dbReference>
<dbReference type="PATRIC" id="fig|380242.3.peg.3776"/>
<keyword evidence="1" id="KW-1133">Transmembrane helix</keyword>
<dbReference type="GO" id="GO:0043190">
    <property type="term" value="C:ATP-binding cassette (ABC) transporter complex"/>
    <property type="evidence" value="ECO:0007669"/>
    <property type="project" value="InterPro"/>
</dbReference>
<dbReference type="InterPro" id="IPR030802">
    <property type="entry name" value="Permease_MalE"/>
</dbReference>
<feature type="transmembrane region" description="Helical" evidence="1">
    <location>
        <begin position="269"/>
        <end position="298"/>
    </location>
</feature>
<keyword evidence="3" id="KW-1185">Reference proteome</keyword>
<organism evidence="2 3">
    <name type="scientific">Candidatus Brocadia fulgida</name>
    <dbReference type="NCBI Taxonomy" id="380242"/>
    <lineage>
        <taxon>Bacteria</taxon>
        <taxon>Pseudomonadati</taxon>
        <taxon>Planctomycetota</taxon>
        <taxon>Candidatus Brocadiia</taxon>
        <taxon>Candidatus Brocadiales</taxon>
        <taxon>Candidatus Brocadiaceae</taxon>
        <taxon>Candidatus Brocadia</taxon>
    </lineage>
</organism>
<dbReference type="PANTHER" id="PTHR30188">
    <property type="entry name" value="ABC TRANSPORTER PERMEASE PROTEIN-RELATED"/>
    <property type="match status" value="1"/>
</dbReference>
<dbReference type="GO" id="GO:0005548">
    <property type="term" value="F:phospholipid transporter activity"/>
    <property type="evidence" value="ECO:0007669"/>
    <property type="project" value="TreeGrafter"/>
</dbReference>
<feature type="transmembrane region" description="Helical" evidence="1">
    <location>
        <begin position="210"/>
        <end position="230"/>
    </location>
</feature>
<evidence type="ECO:0008006" key="4">
    <source>
        <dbReference type="Google" id="ProtNLM"/>
    </source>
</evidence>
<name>A0A0M2UQ86_9BACT</name>
<reference evidence="2 3" key="1">
    <citation type="journal article" date="2013" name="BMC Microbiol.">
        <title>Identification of the type II cytochrome c maturation pathway in anammox bacteria by comparative genomics.</title>
        <authorList>
            <person name="Ferousi C."/>
            <person name="Speth D.R."/>
            <person name="Reimann J."/>
            <person name="Op den Camp H.J."/>
            <person name="Allen J.W."/>
            <person name="Keltjens J.T."/>
            <person name="Jetten M.S."/>
        </authorList>
    </citation>
    <scope>NUCLEOTIDE SEQUENCE [LARGE SCALE GENOMIC DNA]</scope>
    <source>
        <strain evidence="2">RU1</strain>
    </source>
</reference>